<dbReference type="RefSeq" id="WP_146813869.1">
    <property type="nucleotide sequence ID" value="NZ_BJYA01000001.1"/>
</dbReference>
<dbReference type="OrthoDB" id="2933059at2"/>
<keyword evidence="1" id="KW-1133">Transmembrane helix</keyword>
<sequence>MKRKNHKYPITFGLFAFFITLFLAFLIESPYPILASLFVGFLILELSYYYYFNKQKKHNNL</sequence>
<evidence type="ECO:0000313" key="2">
    <source>
        <dbReference type="EMBL" id="GEN44635.1"/>
    </source>
</evidence>
<organism evidence="2 3">
    <name type="scientific">Alkalibacillus haloalkaliphilus</name>
    <dbReference type="NCBI Taxonomy" id="94136"/>
    <lineage>
        <taxon>Bacteria</taxon>
        <taxon>Bacillati</taxon>
        <taxon>Bacillota</taxon>
        <taxon>Bacilli</taxon>
        <taxon>Bacillales</taxon>
        <taxon>Bacillaceae</taxon>
        <taxon>Alkalibacillus</taxon>
    </lineage>
</organism>
<comment type="caution">
    <text evidence="2">The sequence shown here is derived from an EMBL/GenBank/DDBJ whole genome shotgun (WGS) entry which is preliminary data.</text>
</comment>
<proteinExistence type="predicted"/>
<keyword evidence="3" id="KW-1185">Reference proteome</keyword>
<keyword evidence="1" id="KW-0472">Membrane</keyword>
<dbReference type="Proteomes" id="UP000321440">
    <property type="component" value="Unassembled WGS sequence"/>
</dbReference>
<feature type="transmembrane region" description="Helical" evidence="1">
    <location>
        <begin position="33"/>
        <end position="52"/>
    </location>
</feature>
<evidence type="ECO:0000313" key="3">
    <source>
        <dbReference type="Proteomes" id="UP000321440"/>
    </source>
</evidence>
<gene>
    <name evidence="2" type="ORF">AHA02nite_04110</name>
</gene>
<dbReference type="EMBL" id="BJYA01000001">
    <property type="protein sequence ID" value="GEN44635.1"/>
    <property type="molecule type" value="Genomic_DNA"/>
</dbReference>
<name>A0A511W0N8_9BACI</name>
<evidence type="ECO:0000256" key="1">
    <source>
        <dbReference type="SAM" id="Phobius"/>
    </source>
</evidence>
<keyword evidence="1" id="KW-0812">Transmembrane</keyword>
<feature type="transmembrane region" description="Helical" evidence="1">
    <location>
        <begin position="7"/>
        <end position="27"/>
    </location>
</feature>
<reference evidence="2 3" key="1">
    <citation type="submission" date="2019-07" db="EMBL/GenBank/DDBJ databases">
        <title>Whole genome shotgun sequence of Alkalibacillus haloalkaliphilus NBRC 103110.</title>
        <authorList>
            <person name="Hosoyama A."/>
            <person name="Uohara A."/>
            <person name="Ohji S."/>
            <person name="Ichikawa N."/>
        </authorList>
    </citation>
    <scope>NUCLEOTIDE SEQUENCE [LARGE SCALE GENOMIC DNA]</scope>
    <source>
        <strain evidence="2 3">NBRC 103110</strain>
    </source>
</reference>
<dbReference type="AlphaFoldDB" id="A0A511W0N8"/>
<accession>A0A511W0N8</accession>
<protein>
    <submittedName>
        <fullName evidence="2">Uncharacterized protein</fullName>
    </submittedName>
</protein>